<proteinExistence type="predicted"/>
<evidence type="ECO:0000256" key="4">
    <source>
        <dbReference type="SAM" id="MobiDB-lite"/>
    </source>
</evidence>
<keyword evidence="1" id="KW-0479">Metal-binding</keyword>
<keyword evidence="2" id="KW-0378">Hydrolase</keyword>
<evidence type="ECO:0000256" key="3">
    <source>
        <dbReference type="SAM" id="Coils"/>
    </source>
</evidence>
<evidence type="ECO:0000259" key="5">
    <source>
        <dbReference type="Pfam" id="PF00233"/>
    </source>
</evidence>
<dbReference type="GO" id="GO:0046872">
    <property type="term" value="F:metal ion binding"/>
    <property type="evidence" value="ECO:0007669"/>
    <property type="project" value="UniProtKB-KW"/>
</dbReference>
<dbReference type="EMBL" id="HE575323">
    <property type="protein sequence ID" value="CCC94607.1"/>
    <property type="molecule type" value="Genomic_DNA"/>
</dbReference>
<reference evidence="6" key="1">
    <citation type="journal article" date="2012" name="Proc. Natl. Acad. Sci. U.S.A.">
        <title>Antigenic diversity is generated by distinct evolutionary mechanisms in African trypanosome species.</title>
        <authorList>
            <person name="Jackson A.P."/>
            <person name="Berry A."/>
            <person name="Aslett M."/>
            <person name="Allison H.C."/>
            <person name="Burton P."/>
            <person name="Vavrova-Anderson J."/>
            <person name="Brown R."/>
            <person name="Browne H."/>
            <person name="Corton N."/>
            <person name="Hauser H."/>
            <person name="Gamble J."/>
            <person name="Gilderthorp R."/>
            <person name="Marcello L."/>
            <person name="McQuillan J."/>
            <person name="Otto T.D."/>
            <person name="Quail M.A."/>
            <person name="Sanders M.J."/>
            <person name="van Tonder A."/>
            <person name="Ginger M.L."/>
            <person name="Field M.C."/>
            <person name="Barry J.D."/>
            <person name="Hertz-Fowler C."/>
            <person name="Berriman M."/>
        </authorList>
    </citation>
    <scope>NUCLEOTIDE SEQUENCE</scope>
    <source>
        <strain evidence="6">IL3000</strain>
    </source>
</reference>
<dbReference type="GO" id="GO:0007165">
    <property type="term" value="P:signal transduction"/>
    <property type="evidence" value="ECO:0007669"/>
    <property type="project" value="InterPro"/>
</dbReference>
<feature type="region of interest" description="Disordered" evidence="4">
    <location>
        <begin position="844"/>
        <end position="863"/>
    </location>
</feature>
<feature type="compositionally biased region" description="Polar residues" evidence="4">
    <location>
        <begin position="850"/>
        <end position="859"/>
    </location>
</feature>
<sequence>MSQKRVFQRPGMVGEEVRGPTTASLPTSPSPHLNALQRISSLRQALSNVVASHFPSSARNSTPQFASAFDSLEKQENTASLLLASSQRRFEQLLQDNHKLELLCMEQQNTIKEIKMEMSMNSRCSNPPLFGGVGGPHVTEAGAAAAASSAPVGKPEQCAGLTTRSMPHRTHAAGTRGSGKAAARHSGTVVATGAAGVNRCPSVSAELDDAVQQLVSVAISVFPELEARMESISRSGGDEMAAACDVLQFIESHLEEWSEGGRAGDASVEGVGVVVSQVLSSVRTQQEEWCSLLVDLVDRLQLACGHEREMLFKKDKLIAKMRKEVKALSTELSEAVEVRMQCECRCAELEDALSRLMRDQVAHDTEVRRLKHEYEALRSEANLLKLQAEKNFAGNGVGEERDRQKDHNWNEMHLSNLHLSKERDELEARLQATKKALLDAQSQIKAMEEERQALQAGAPELRSGEQETLRDAVSVLPTSTISADDPKSRLNEPLLNDCCTINDGDVPVAAAVALFLPIIRELEVDIFSLSENHEVKATGLLFHVTSAIVKDMGLMEDLLQPPESLAAWNRLVVYLQNKFPGSLFHNADRAADNMQLFYAFMCHSGMIEHMNPVELLATVLAALCTMFRDVDIPDERRGAAPAAAAGGSRRNGGTTPLEVVLLGRSCSYETLCALMEWEHFDFAVQWEPEGRAVLLRTVRDLLLSQELLAQLECLIYSTGISVSDGGKWEPQLHDETVRHQFVRLLLTFAQYAFATRPFAVSKYWANERFSLYLLQRGLTNKPEMNHTEVAQRAEAVADAQVLLLNSTVIPLCRSAVRVFPALQPCLTALQTNLSMWRSCSSDRGDDLRASDSQTPNKQDALSGDAATFDVGGFKLVSSDRVERGTVLADTEGFISTQEQIRSLCGENAALQKLIAQLFSEIDMARKRGVEIG</sequence>
<feature type="coiled-coil region" evidence="3">
    <location>
        <begin position="416"/>
        <end position="457"/>
    </location>
</feature>
<dbReference type="AlphaFoldDB" id="G0UYY9"/>
<dbReference type="SUPFAM" id="SSF109604">
    <property type="entry name" value="HD-domain/PDEase-like"/>
    <property type="match status" value="2"/>
</dbReference>
<protein>
    <submittedName>
        <fullName evidence="6">Uncharacterized protein TCIL3000_10_13920</fullName>
    </submittedName>
</protein>
<dbReference type="Pfam" id="PF00233">
    <property type="entry name" value="PDEase_I"/>
    <property type="match status" value="1"/>
</dbReference>
<name>G0UYY9_TRYCI</name>
<dbReference type="GO" id="GO:0004114">
    <property type="term" value="F:3',5'-cyclic-nucleotide phosphodiesterase activity"/>
    <property type="evidence" value="ECO:0007669"/>
    <property type="project" value="InterPro"/>
</dbReference>
<evidence type="ECO:0000256" key="2">
    <source>
        <dbReference type="ARBA" id="ARBA00022801"/>
    </source>
</evidence>
<dbReference type="InterPro" id="IPR002073">
    <property type="entry name" value="PDEase_catalytic_dom"/>
</dbReference>
<gene>
    <name evidence="6" type="ORF">TCIL3000_10_13920</name>
</gene>
<dbReference type="InterPro" id="IPR036971">
    <property type="entry name" value="PDEase_catalytic_dom_sf"/>
</dbReference>
<evidence type="ECO:0000256" key="1">
    <source>
        <dbReference type="ARBA" id="ARBA00022723"/>
    </source>
</evidence>
<dbReference type="PANTHER" id="PTHR11347">
    <property type="entry name" value="CYCLIC NUCLEOTIDE PHOSPHODIESTERASE"/>
    <property type="match status" value="1"/>
</dbReference>
<feature type="region of interest" description="Disordered" evidence="4">
    <location>
        <begin position="1"/>
        <end position="31"/>
    </location>
</feature>
<feature type="compositionally biased region" description="Low complexity" evidence="4">
    <location>
        <begin position="20"/>
        <end position="31"/>
    </location>
</feature>
<dbReference type="VEuPathDB" id="TriTrypDB:TcIL3000_10_13920"/>
<feature type="coiled-coil region" evidence="3">
    <location>
        <begin position="318"/>
        <end position="387"/>
    </location>
</feature>
<feature type="domain" description="PDEase" evidence="5">
    <location>
        <begin position="728"/>
        <end position="828"/>
    </location>
</feature>
<dbReference type="Gene3D" id="1.10.1300.10">
    <property type="entry name" value="3'5'-cyclic nucleotide phosphodiesterase, catalytic domain"/>
    <property type="match status" value="1"/>
</dbReference>
<organism evidence="6">
    <name type="scientific">Trypanosoma congolense (strain IL3000)</name>
    <dbReference type="NCBI Taxonomy" id="1068625"/>
    <lineage>
        <taxon>Eukaryota</taxon>
        <taxon>Discoba</taxon>
        <taxon>Euglenozoa</taxon>
        <taxon>Kinetoplastea</taxon>
        <taxon>Metakinetoplastina</taxon>
        <taxon>Trypanosomatida</taxon>
        <taxon>Trypanosomatidae</taxon>
        <taxon>Trypanosoma</taxon>
        <taxon>Nannomonas</taxon>
    </lineage>
</organism>
<evidence type="ECO:0000313" key="6">
    <source>
        <dbReference type="EMBL" id="CCC94607.1"/>
    </source>
</evidence>
<keyword evidence="3" id="KW-0175">Coiled coil</keyword>
<accession>G0UYY9</accession>